<name>A0A0D1L3M0_BACIU</name>
<keyword evidence="2" id="KW-0732">Signal</keyword>
<organism evidence="3 4">
    <name type="scientific">Bacillus subtilis</name>
    <dbReference type="NCBI Taxonomy" id="1423"/>
    <lineage>
        <taxon>Bacteria</taxon>
        <taxon>Bacillati</taxon>
        <taxon>Bacillota</taxon>
        <taxon>Bacilli</taxon>
        <taxon>Bacillales</taxon>
        <taxon>Bacillaceae</taxon>
        <taxon>Bacillus</taxon>
    </lineage>
</organism>
<dbReference type="AlphaFoldDB" id="A0A0D1L3M0"/>
<evidence type="ECO:0000313" key="3">
    <source>
        <dbReference type="EMBL" id="KIU10246.1"/>
    </source>
</evidence>
<sequence length="52" mass="5709">MSIKKGVWVFLSAVIVTTGLFAFTAAPEQSDQHNEAHTTNTEMQMAGIRLQT</sequence>
<evidence type="ECO:0000256" key="1">
    <source>
        <dbReference type="SAM" id="MobiDB-lite"/>
    </source>
</evidence>
<feature type="signal peptide" evidence="2">
    <location>
        <begin position="1"/>
        <end position="22"/>
    </location>
</feature>
<dbReference type="EMBL" id="JXBC01000005">
    <property type="protein sequence ID" value="KIU10246.1"/>
    <property type="molecule type" value="Genomic_DNA"/>
</dbReference>
<evidence type="ECO:0000256" key="2">
    <source>
        <dbReference type="SAM" id="SignalP"/>
    </source>
</evidence>
<dbReference type="Proteomes" id="UP000032247">
    <property type="component" value="Unassembled WGS sequence"/>
</dbReference>
<accession>A0A0D1L3M0</accession>
<feature type="region of interest" description="Disordered" evidence="1">
    <location>
        <begin position="28"/>
        <end position="52"/>
    </location>
</feature>
<protein>
    <submittedName>
        <fullName evidence="3">Uncharacterized protein</fullName>
    </submittedName>
</protein>
<dbReference type="PATRIC" id="fig|1423.173.peg.3263"/>
<evidence type="ECO:0000313" key="4">
    <source>
        <dbReference type="Proteomes" id="UP000032247"/>
    </source>
</evidence>
<proteinExistence type="predicted"/>
<reference evidence="3 4" key="1">
    <citation type="submission" date="2014-12" db="EMBL/GenBank/DDBJ databases">
        <title>Comparative genome analysis of Bacillus coagulans HM-08, Clostridium butyricum HM-68, Bacillus subtilis HM-66 and Bacillus licheniformis BL-09.</title>
        <authorList>
            <person name="Zhang H."/>
        </authorList>
    </citation>
    <scope>NUCLEOTIDE SEQUENCE [LARGE SCALE GENOMIC DNA]</scope>
    <source>
        <strain evidence="3 4">HM-66</strain>
    </source>
</reference>
<feature type="chain" id="PRO_5002247490" evidence="2">
    <location>
        <begin position="23"/>
        <end position="52"/>
    </location>
</feature>
<gene>
    <name evidence="3" type="ORF">SC09_Contig26orf00015</name>
</gene>
<comment type="caution">
    <text evidence="3">The sequence shown here is derived from an EMBL/GenBank/DDBJ whole genome shotgun (WGS) entry which is preliminary data.</text>
</comment>